<keyword evidence="2 4" id="KW-0378">Hydrolase</keyword>
<evidence type="ECO:0000313" key="7">
    <source>
        <dbReference type="EMBL" id="KAG1775520.1"/>
    </source>
</evidence>
<evidence type="ECO:0000256" key="2">
    <source>
        <dbReference type="ARBA" id="ARBA00022801"/>
    </source>
</evidence>
<dbReference type="PANTHER" id="PTHR31297">
    <property type="entry name" value="GLUCAN ENDO-1,6-BETA-GLUCOSIDASE B"/>
    <property type="match status" value="1"/>
</dbReference>
<dbReference type="SUPFAM" id="SSF51445">
    <property type="entry name" value="(Trans)glycosidases"/>
    <property type="match status" value="1"/>
</dbReference>
<evidence type="ECO:0000256" key="1">
    <source>
        <dbReference type="ARBA" id="ARBA00005641"/>
    </source>
</evidence>
<dbReference type="GO" id="GO:0005576">
    <property type="term" value="C:extracellular region"/>
    <property type="evidence" value="ECO:0007669"/>
    <property type="project" value="TreeGrafter"/>
</dbReference>
<evidence type="ECO:0000256" key="4">
    <source>
        <dbReference type="RuleBase" id="RU361153"/>
    </source>
</evidence>
<reference evidence="7" key="1">
    <citation type="journal article" date="2020" name="New Phytol.">
        <title>Comparative genomics reveals dynamic genome evolution in host specialist ectomycorrhizal fungi.</title>
        <authorList>
            <person name="Lofgren L.A."/>
            <person name="Nguyen N.H."/>
            <person name="Vilgalys R."/>
            <person name="Ruytinx J."/>
            <person name="Liao H.L."/>
            <person name="Branco S."/>
            <person name="Kuo A."/>
            <person name="LaButti K."/>
            <person name="Lipzen A."/>
            <person name="Andreopoulos W."/>
            <person name="Pangilinan J."/>
            <person name="Riley R."/>
            <person name="Hundley H."/>
            <person name="Na H."/>
            <person name="Barry K."/>
            <person name="Grigoriev I.V."/>
            <person name="Stajich J.E."/>
            <person name="Kennedy P.G."/>
        </authorList>
    </citation>
    <scope>NUCLEOTIDE SEQUENCE</scope>
    <source>
        <strain evidence="7">DOB743</strain>
    </source>
</reference>
<gene>
    <name evidence="7" type="ORF">EV702DRAFT_972995</name>
</gene>
<dbReference type="GO" id="GO:0046557">
    <property type="term" value="F:glucan endo-1,6-beta-glucosidase activity"/>
    <property type="evidence" value="ECO:0007669"/>
    <property type="project" value="TreeGrafter"/>
</dbReference>
<sequence length="541" mass="60709">MRSFMSRLGHKRRSGSKTESGPGLQEALQESPQQRLYRYRKQRGVNLGSWFVLERWVSESPFQGAAGSGQSDLDVAKGLHAKQVLEQHWDSWITPSDFEWLAARGINTVRIPIGYYHICALDPSILTRTDFDGLQHVFEGAWRRLVAAVITAQSFGIGVLFDLHAAPGKQNKDSHSGTSSPVISFFNSKFNMQLAIRALRVLVTQLIALQTHDPAFNNIVGVQLLNEPHPSSHETLYDWYREAIQEIRKIDSGFPIYISDCWMTDQYADFVARLPSSLALTCVDHHLYRCFTETDISTSAAQHTASLADRNAPFPQMFSRVAEKLAASGSGLIVGEWSGALNPGSLQGTADEHQERASYIRAQLDLFELYCAGSFFWTYKKESPGDQGWSFRDAVENGIFPEVVGMIPVKDYVGLSADINARKVTARNVTLGEFSDSTAATSSLIFQGQHVSYWARFPGHYEHWRFEAGFDQGWIAAYDFFAFDRAGQAAVSELGFKGCISKRKAQDHIRENGRSSNIWEFEHGFSQGVDAAKHDFQHYYC</sequence>
<organism evidence="7 8">
    <name type="scientific">Suillus placidus</name>
    <dbReference type="NCBI Taxonomy" id="48579"/>
    <lineage>
        <taxon>Eukaryota</taxon>
        <taxon>Fungi</taxon>
        <taxon>Dikarya</taxon>
        <taxon>Basidiomycota</taxon>
        <taxon>Agaricomycotina</taxon>
        <taxon>Agaricomycetes</taxon>
        <taxon>Agaricomycetidae</taxon>
        <taxon>Boletales</taxon>
        <taxon>Suillineae</taxon>
        <taxon>Suillaceae</taxon>
        <taxon>Suillus</taxon>
    </lineage>
</organism>
<keyword evidence="8" id="KW-1185">Reference proteome</keyword>
<dbReference type="InterPro" id="IPR017853">
    <property type="entry name" value="GH"/>
</dbReference>
<evidence type="ECO:0000259" key="6">
    <source>
        <dbReference type="Pfam" id="PF00150"/>
    </source>
</evidence>
<dbReference type="GO" id="GO:0009251">
    <property type="term" value="P:glucan catabolic process"/>
    <property type="evidence" value="ECO:0007669"/>
    <property type="project" value="TreeGrafter"/>
</dbReference>
<dbReference type="Pfam" id="PF00150">
    <property type="entry name" value="Cellulase"/>
    <property type="match status" value="1"/>
</dbReference>
<proteinExistence type="inferred from homology"/>
<evidence type="ECO:0000256" key="3">
    <source>
        <dbReference type="ARBA" id="ARBA00023295"/>
    </source>
</evidence>
<dbReference type="Gene3D" id="3.20.20.80">
    <property type="entry name" value="Glycosidases"/>
    <property type="match status" value="1"/>
</dbReference>
<name>A0A9P6ZSM5_9AGAM</name>
<dbReference type="InterPro" id="IPR050386">
    <property type="entry name" value="Glycosyl_hydrolase_5"/>
</dbReference>
<dbReference type="OrthoDB" id="1887033at2759"/>
<dbReference type="Proteomes" id="UP000714275">
    <property type="component" value="Unassembled WGS sequence"/>
</dbReference>
<dbReference type="AlphaFoldDB" id="A0A9P6ZSM5"/>
<evidence type="ECO:0000256" key="5">
    <source>
        <dbReference type="SAM" id="MobiDB-lite"/>
    </source>
</evidence>
<comment type="caution">
    <text evidence="7">The sequence shown here is derived from an EMBL/GenBank/DDBJ whole genome shotgun (WGS) entry which is preliminary data.</text>
</comment>
<comment type="similarity">
    <text evidence="1 4">Belongs to the glycosyl hydrolase 5 (cellulase A) family.</text>
</comment>
<dbReference type="GO" id="GO:0009986">
    <property type="term" value="C:cell surface"/>
    <property type="evidence" value="ECO:0007669"/>
    <property type="project" value="TreeGrafter"/>
</dbReference>
<dbReference type="EMBL" id="JABBWD010000033">
    <property type="protein sequence ID" value="KAG1775520.1"/>
    <property type="molecule type" value="Genomic_DNA"/>
</dbReference>
<protein>
    <submittedName>
        <fullName evidence="7">Glycoside hydrolase family 5 protein</fullName>
    </submittedName>
</protein>
<accession>A0A9P6ZSM5</accession>
<feature type="region of interest" description="Disordered" evidence="5">
    <location>
        <begin position="1"/>
        <end position="29"/>
    </location>
</feature>
<feature type="domain" description="Glycoside hydrolase family 5" evidence="6">
    <location>
        <begin position="93"/>
        <end position="379"/>
    </location>
</feature>
<dbReference type="PANTHER" id="PTHR31297:SF43">
    <property type="entry name" value="GLUCAN 1,3-BETA-GLUCOSIDASE 3"/>
    <property type="match status" value="1"/>
</dbReference>
<dbReference type="InterPro" id="IPR001547">
    <property type="entry name" value="Glyco_hydro_5"/>
</dbReference>
<keyword evidence="3 4" id="KW-0326">Glycosidase</keyword>
<evidence type="ECO:0000313" key="8">
    <source>
        <dbReference type="Proteomes" id="UP000714275"/>
    </source>
</evidence>